<dbReference type="AlphaFoldDB" id="A0A1C7NS93"/>
<sequence length="151" mass="17243">MHPYTFTPSIGSKFMNLEEATKKCKEHAESQGFNISIAKSSTNPVAKRRYYCELKCSRAGTYRSKSTGQRRSSHKRCGCKYRIRMKEMGQEWIITHFGSIHNHEHLIQNDQNSEADGHDIREIDLEVSASLHKLQCALQASTDRNVKASVI</sequence>
<feature type="domain" description="FAR1" evidence="1">
    <location>
        <begin position="25"/>
        <end position="104"/>
    </location>
</feature>
<dbReference type="Proteomes" id="UP000093000">
    <property type="component" value="Unassembled WGS sequence"/>
</dbReference>
<evidence type="ECO:0000259" key="1">
    <source>
        <dbReference type="Pfam" id="PF03101"/>
    </source>
</evidence>
<evidence type="ECO:0000313" key="2">
    <source>
        <dbReference type="EMBL" id="OBZ91296.1"/>
    </source>
</evidence>
<comment type="caution">
    <text evidence="2">The sequence shown here is derived from an EMBL/GenBank/DDBJ whole genome shotgun (WGS) entry which is preliminary data.</text>
</comment>
<dbReference type="Pfam" id="PF03101">
    <property type="entry name" value="FAR1"/>
    <property type="match status" value="1"/>
</dbReference>
<dbReference type="PANTHER" id="PTHR47718:SF3">
    <property type="entry name" value="PROTEIN FAR1-RELATED SEQUENCE 5-LIKE"/>
    <property type="match status" value="1"/>
</dbReference>
<dbReference type="InParanoid" id="A0A1C7NS93"/>
<evidence type="ECO:0000313" key="3">
    <source>
        <dbReference type="Proteomes" id="UP000093000"/>
    </source>
</evidence>
<dbReference type="InterPro" id="IPR004330">
    <property type="entry name" value="FAR1_DNA_bnd_dom"/>
</dbReference>
<dbReference type="OrthoDB" id="4815524at2759"/>
<dbReference type="EMBL" id="LUGH01000015">
    <property type="protein sequence ID" value="OBZ91296.1"/>
    <property type="molecule type" value="Genomic_DNA"/>
</dbReference>
<organism evidence="2 3">
    <name type="scientific">Choanephora cucurbitarum</name>
    <dbReference type="NCBI Taxonomy" id="101091"/>
    <lineage>
        <taxon>Eukaryota</taxon>
        <taxon>Fungi</taxon>
        <taxon>Fungi incertae sedis</taxon>
        <taxon>Mucoromycota</taxon>
        <taxon>Mucoromycotina</taxon>
        <taxon>Mucoromycetes</taxon>
        <taxon>Mucorales</taxon>
        <taxon>Mucorineae</taxon>
        <taxon>Choanephoraceae</taxon>
        <taxon>Choanephoroideae</taxon>
        <taxon>Choanephora</taxon>
    </lineage>
</organism>
<name>A0A1C7NS93_9FUNG</name>
<accession>A0A1C7NS93</accession>
<proteinExistence type="predicted"/>
<keyword evidence="3" id="KW-1185">Reference proteome</keyword>
<gene>
    <name evidence="2" type="ORF">A0J61_00626</name>
</gene>
<protein>
    <recommendedName>
        <fullName evidence="1">FAR1 domain-containing protein</fullName>
    </recommendedName>
</protein>
<dbReference type="PANTHER" id="PTHR47718">
    <property type="entry name" value="OS01G0519700 PROTEIN"/>
    <property type="match status" value="1"/>
</dbReference>
<reference evidence="2 3" key="1">
    <citation type="submission" date="2016-03" db="EMBL/GenBank/DDBJ databases">
        <title>Choanephora cucurbitarum.</title>
        <authorList>
            <person name="Min B."/>
            <person name="Park H."/>
            <person name="Park J.-H."/>
            <person name="Shin H.-D."/>
            <person name="Choi I.-G."/>
        </authorList>
    </citation>
    <scope>NUCLEOTIDE SEQUENCE [LARGE SCALE GENOMIC DNA]</scope>
    <source>
        <strain evidence="2 3">KUS-F28377</strain>
    </source>
</reference>